<feature type="transmembrane region" description="Helical" evidence="7">
    <location>
        <begin position="137"/>
        <end position="159"/>
    </location>
</feature>
<comment type="caution">
    <text evidence="9">The sequence shown here is derived from an EMBL/GenBank/DDBJ whole genome shotgun (WGS) entry which is preliminary data.</text>
</comment>
<evidence type="ECO:0000256" key="4">
    <source>
        <dbReference type="ARBA" id="ARBA00022692"/>
    </source>
</evidence>
<dbReference type="GO" id="GO:0022857">
    <property type="term" value="F:transmembrane transporter activity"/>
    <property type="evidence" value="ECO:0007669"/>
    <property type="project" value="InterPro"/>
</dbReference>
<dbReference type="EMBL" id="JACHGN010000023">
    <property type="protein sequence ID" value="MBB5138459.1"/>
    <property type="molecule type" value="Genomic_DNA"/>
</dbReference>
<feature type="transmembrane region" description="Helical" evidence="7">
    <location>
        <begin position="73"/>
        <end position="93"/>
    </location>
</feature>
<feature type="transmembrane region" description="Helical" evidence="7">
    <location>
        <begin position="171"/>
        <end position="190"/>
    </location>
</feature>
<dbReference type="PANTHER" id="PTHR43045">
    <property type="entry name" value="SHIKIMATE TRANSPORTER"/>
    <property type="match status" value="1"/>
</dbReference>
<dbReference type="PANTHER" id="PTHR43045:SF1">
    <property type="entry name" value="SHIKIMATE TRANSPORTER"/>
    <property type="match status" value="1"/>
</dbReference>
<keyword evidence="4 7" id="KW-0812">Transmembrane</keyword>
<dbReference type="RefSeq" id="WP_185055327.1">
    <property type="nucleotide sequence ID" value="NZ_BAABIX010000019.1"/>
</dbReference>
<keyword evidence="5 7" id="KW-1133">Transmembrane helix</keyword>
<comment type="subcellular location">
    <subcellularLocation>
        <location evidence="1">Cell membrane</location>
        <topology evidence="1">Multi-pass membrane protein</topology>
    </subcellularLocation>
</comment>
<feature type="transmembrane region" description="Helical" evidence="7">
    <location>
        <begin position="36"/>
        <end position="61"/>
    </location>
</feature>
<protein>
    <submittedName>
        <fullName evidence="9">MFS family permease</fullName>
    </submittedName>
</protein>
<dbReference type="Gene3D" id="1.20.1250.20">
    <property type="entry name" value="MFS general substrate transporter like domains"/>
    <property type="match status" value="2"/>
</dbReference>
<keyword evidence="2" id="KW-0813">Transport</keyword>
<dbReference type="AlphaFoldDB" id="A0A840PHL2"/>
<gene>
    <name evidence="9" type="ORF">HNP84_008213</name>
</gene>
<organism evidence="9 10">
    <name type="scientific">Thermocatellispora tengchongensis</name>
    <dbReference type="NCBI Taxonomy" id="1073253"/>
    <lineage>
        <taxon>Bacteria</taxon>
        <taxon>Bacillati</taxon>
        <taxon>Actinomycetota</taxon>
        <taxon>Actinomycetes</taxon>
        <taxon>Streptosporangiales</taxon>
        <taxon>Streptosporangiaceae</taxon>
        <taxon>Thermocatellispora</taxon>
    </lineage>
</organism>
<dbReference type="GO" id="GO:0005886">
    <property type="term" value="C:plasma membrane"/>
    <property type="evidence" value="ECO:0007669"/>
    <property type="project" value="UniProtKB-SubCell"/>
</dbReference>
<dbReference type="InterPro" id="IPR005829">
    <property type="entry name" value="Sugar_transporter_CS"/>
</dbReference>
<evidence type="ECO:0000256" key="6">
    <source>
        <dbReference type="ARBA" id="ARBA00023136"/>
    </source>
</evidence>
<evidence type="ECO:0000256" key="2">
    <source>
        <dbReference type="ARBA" id="ARBA00022448"/>
    </source>
</evidence>
<feature type="transmembrane region" description="Helical" evidence="7">
    <location>
        <begin position="99"/>
        <end position="125"/>
    </location>
</feature>
<feature type="transmembrane region" description="Helical" evidence="7">
    <location>
        <begin position="12"/>
        <end position="30"/>
    </location>
</feature>
<evidence type="ECO:0000313" key="9">
    <source>
        <dbReference type="EMBL" id="MBB5138459.1"/>
    </source>
</evidence>
<keyword evidence="10" id="KW-1185">Reference proteome</keyword>
<dbReference type="PROSITE" id="PS50850">
    <property type="entry name" value="MFS"/>
    <property type="match status" value="1"/>
</dbReference>
<evidence type="ECO:0000256" key="1">
    <source>
        <dbReference type="ARBA" id="ARBA00004651"/>
    </source>
</evidence>
<dbReference type="Pfam" id="PF07690">
    <property type="entry name" value="MFS_1"/>
    <property type="match status" value="1"/>
</dbReference>
<accession>A0A840PHL2</accession>
<feature type="transmembrane region" description="Helical" evidence="7">
    <location>
        <begin position="385"/>
        <end position="405"/>
    </location>
</feature>
<feature type="transmembrane region" description="Helical" evidence="7">
    <location>
        <begin position="260"/>
        <end position="279"/>
    </location>
</feature>
<dbReference type="InterPro" id="IPR020846">
    <property type="entry name" value="MFS_dom"/>
</dbReference>
<feature type="transmembrane region" description="Helical" evidence="7">
    <location>
        <begin position="316"/>
        <end position="335"/>
    </location>
</feature>
<sequence>MASTVGTILEWYDFALYAAASAIVFGPLFFSNQSETVATLASFATFGVGFAARPFGGLLVAHFGDRYGRKPTMIFTISMMGVSTLLIGCLPTYETAGVLAPVLLVVLRIVQGFGAGAEFAGAVTYVAESVPSARRGLFTAAVPAGAMAGAFLATLVFYLMSAFASDVLLTWGWRALFISAGALFLFAFFLRTGLAETGDFEAERKAGTQGRLPILDLLRNRPAEALIGLGCMVGPSAVSYTIATFSVSYIERTLGLSSDVGLLAVLIANCVAIGVLLISGRLSDRVGRLRVLVLSTVFTALAIFPFFALLRTRDTLVIVLTVVVTFAISYAVNFGPQGAFLAELFDTKYRFTGIVFCREISSVAFAGTAPFIATALVAAADGAPWGVAAYVSALSLVTLAAYYAAHRRRRATSAQPAIQNDMPAGTEAG</sequence>
<proteinExistence type="predicted"/>
<evidence type="ECO:0000313" key="10">
    <source>
        <dbReference type="Proteomes" id="UP000578449"/>
    </source>
</evidence>
<feature type="domain" description="Major facilitator superfamily (MFS) profile" evidence="8">
    <location>
        <begin position="1"/>
        <end position="410"/>
    </location>
</feature>
<keyword evidence="6 7" id="KW-0472">Membrane</keyword>
<name>A0A840PHL2_9ACTN</name>
<evidence type="ECO:0000256" key="7">
    <source>
        <dbReference type="SAM" id="Phobius"/>
    </source>
</evidence>
<evidence type="ECO:0000256" key="3">
    <source>
        <dbReference type="ARBA" id="ARBA00022475"/>
    </source>
</evidence>
<dbReference type="InterPro" id="IPR011701">
    <property type="entry name" value="MFS"/>
</dbReference>
<feature type="transmembrane region" description="Helical" evidence="7">
    <location>
        <begin position="225"/>
        <end position="248"/>
    </location>
</feature>
<feature type="transmembrane region" description="Helical" evidence="7">
    <location>
        <begin position="291"/>
        <end position="310"/>
    </location>
</feature>
<evidence type="ECO:0000259" key="8">
    <source>
        <dbReference type="PROSITE" id="PS50850"/>
    </source>
</evidence>
<dbReference type="SUPFAM" id="SSF103473">
    <property type="entry name" value="MFS general substrate transporter"/>
    <property type="match status" value="1"/>
</dbReference>
<dbReference type="PROSITE" id="PS00217">
    <property type="entry name" value="SUGAR_TRANSPORT_2"/>
    <property type="match status" value="1"/>
</dbReference>
<evidence type="ECO:0000256" key="5">
    <source>
        <dbReference type="ARBA" id="ARBA00022989"/>
    </source>
</evidence>
<feature type="transmembrane region" description="Helical" evidence="7">
    <location>
        <begin position="356"/>
        <end position="379"/>
    </location>
</feature>
<dbReference type="InterPro" id="IPR036259">
    <property type="entry name" value="MFS_trans_sf"/>
</dbReference>
<keyword evidence="3" id="KW-1003">Cell membrane</keyword>
<dbReference type="Proteomes" id="UP000578449">
    <property type="component" value="Unassembled WGS sequence"/>
</dbReference>
<reference evidence="9 10" key="1">
    <citation type="submission" date="2020-08" db="EMBL/GenBank/DDBJ databases">
        <title>Genomic Encyclopedia of Type Strains, Phase IV (KMG-IV): sequencing the most valuable type-strain genomes for metagenomic binning, comparative biology and taxonomic classification.</title>
        <authorList>
            <person name="Goeker M."/>
        </authorList>
    </citation>
    <scope>NUCLEOTIDE SEQUENCE [LARGE SCALE GENOMIC DNA]</scope>
    <source>
        <strain evidence="9 10">DSM 45615</strain>
    </source>
</reference>